<evidence type="ECO:0000313" key="3">
    <source>
        <dbReference type="Proteomes" id="UP000684084"/>
    </source>
</evidence>
<evidence type="ECO:0000313" key="2">
    <source>
        <dbReference type="EMBL" id="CAB5392086.1"/>
    </source>
</evidence>
<evidence type="ECO:0000256" key="1">
    <source>
        <dbReference type="SAM" id="MobiDB-lite"/>
    </source>
</evidence>
<feature type="compositionally biased region" description="Polar residues" evidence="1">
    <location>
        <begin position="7"/>
        <end position="18"/>
    </location>
</feature>
<dbReference type="AlphaFoldDB" id="A0A916EJG7"/>
<feature type="region of interest" description="Disordered" evidence="1">
    <location>
        <begin position="1"/>
        <end position="24"/>
    </location>
</feature>
<comment type="caution">
    <text evidence="2">The sequence shown here is derived from an EMBL/GenBank/DDBJ whole genome shotgun (WGS) entry which is preliminary data.</text>
</comment>
<gene>
    <name evidence="2" type="ORF">CHRIB12_LOCUS22248</name>
</gene>
<name>A0A916EJG7_9GLOM</name>
<proteinExistence type="predicted"/>
<dbReference type="Proteomes" id="UP000684084">
    <property type="component" value="Unassembled WGS sequence"/>
</dbReference>
<reference evidence="2" key="1">
    <citation type="submission" date="2020-05" db="EMBL/GenBank/DDBJ databases">
        <authorList>
            <person name="Rincon C."/>
            <person name="Sanders R I."/>
            <person name="Robbins C."/>
            <person name="Chaturvedi A."/>
        </authorList>
    </citation>
    <scope>NUCLEOTIDE SEQUENCE</scope>
    <source>
        <strain evidence="2">CHB12</strain>
    </source>
</reference>
<accession>A0A916EJG7</accession>
<organism evidence="2 3">
    <name type="scientific">Rhizophagus irregularis</name>
    <dbReference type="NCBI Taxonomy" id="588596"/>
    <lineage>
        <taxon>Eukaryota</taxon>
        <taxon>Fungi</taxon>
        <taxon>Fungi incertae sedis</taxon>
        <taxon>Mucoromycota</taxon>
        <taxon>Glomeromycotina</taxon>
        <taxon>Glomeromycetes</taxon>
        <taxon>Glomerales</taxon>
        <taxon>Glomeraceae</taxon>
        <taxon>Rhizophagus</taxon>
    </lineage>
</organism>
<protein>
    <submittedName>
        <fullName evidence="2">Uncharacterized protein</fullName>
    </submittedName>
</protein>
<dbReference type="EMBL" id="CAGKOT010000075">
    <property type="protein sequence ID" value="CAB5392086.1"/>
    <property type="molecule type" value="Genomic_DNA"/>
</dbReference>
<sequence>MAALVASQDSSISLQSPNRRARSEIKISHPIAHGGSTRRGRDVVERMDQVVCDVADHRLHLAEYRAIEEERAGGNAVAPANRSKLPQAPIDRIQAAVIGNVMLGTFVQQLSTLQHINGSHSVPASFFATYRWMSPRFSSVITPDASASLIRAGK</sequence>